<reference evidence="1" key="1">
    <citation type="submission" date="2015-12" db="EMBL/GenBank/DDBJ databases">
        <title>Update maize B73 reference genome by single molecule sequencing technologies.</title>
        <authorList>
            <consortium name="Maize Genome Sequencing Project"/>
            <person name="Ware D."/>
        </authorList>
    </citation>
    <scope>NUCLEOTIDE SEQUENCE</scope>
    <source>
        <tissue evidence="1">Seedling</tissue>
    </source>
</reference>
<evidence type="ECO:0000313" key="1">
    <source>
        <dbReference type="EMBL" id="AQL06322.1"/>
    </source>
</evidence>
<dbReference type="InParanoid" id="A0A1D6P949"/>
<accession>A0A1D6P949</accession>
<organism evidence="1">
    <name type="scientific">Zea mays</name>
    <name type="common">Maize</name>
    <dbReference type="NCBI Taxonomy" id="4577"/>
    <lineage>
        <taxon>Eukaryota</taxon>
        <taxon>Viridiplantae</taxon>
        <taxon>Streptophyta</taxon>
        <taxon>Embryophyta</taxon>
        <taxon>Tracheophyta</taxon>
        <taxon>Spermatophyta</taxon>
        <taxon>Magnoliopsida</taxon>
        <taxon>Liliopsida</taxon>
        <taxon>Poales</taxon>
        <taxon>Poaceae</taxon>
        <taxon>PACMAD clade</taxon>
        <taxon>Panicoideae</taxon>
        <taxon>Andropogonodae</taxon>
        <taxon>Andropogoneae</taxon>
        <taxon>Tripsacinae</taxon>
        <taxon>Zea</taxon>
    </lineage>
</organism>
<gene>
    <name evidence="1" type="ORF">ZEAMMB73_Zm00001d047390</name>
</gene>
<dbReference type="EMBL" id="CM000785">
    <property type="protein sequence ID" value="AQL06322.1"/>
    <property type="molecule type" value="Genomic_DNA"/>
</dbReference>
<sequence length="80" mass="8819">MAGWSCTCDGMRADGGPVHWMAMRGLGCDSFHGGEAWIAFGTRRIWAGHPRCMERTIGQWVVLRVTDNGIPACWIAARRG</sequence>
<proteinExistence type="predicted"/>
<protein>
    <submittedName>
        <fullName evidence="1">Uncharacterized protein</fullName>
    </submittedName>
</protein>
<dbReference type="AlphaFoldDB" id="A0A1D6P949"/>
<name>A0A1D6P949_MAIZE</name>
<accession>A0A3L6DCI7</accession>